<gene>
    <name evidence="1" type="ORF">C6Y28_01250</name>
</gene>
<proteinExistence type="predicted"/>
<sequence length="135" mass="15786">MTVQIEELLKAFELNNPYLKFYLNKNDGHMALVTEIPGDDKAENEVTAHPDAYIKLPTQADLDLPEMIKGFVPMMKDPKQRAAFQQSIEAGKTVTQLERELKDMGLVQFWYTFQRMEFRKIAKKWCEDNHVAYEE</sequence>
<evidence type="ECO:0000313" key="2">
    <source>
        <dbReference type="Proteomes" id="UP000238358"/>
    </source>
</evidence>
<reference evidence="1 2" key="1">
    <citation type="journal article" date="2018" name="Genome Announc.">
        <title>Complete genomes of two Megasphaera elsdenii strains, NCIMB 702410 and ATCC 25940.</title>
        <authorList>
            <person name="Hatmaker E.A."/>
            <person name="O'Dell K."/>
            <person name="Riley L.A."/>
            <person name="Klingeman D.M."/>
            <person name="Guss A.M."/>
        </authorList>
    </citation>
    <scope>NUCLEOTIDE SEQUENCE [LARGE SCALE GENOMIC DNA]</scope>
    <source>
        <strain evidence="1 2">NCIMB702410</strain>
    </source>
</reference>
<dbReference type="Pfam" id="PF03682">
    <property type="entry name" value="UPF0158"/>
    <property type="match status" value="1"/>
</dbReference>
<dbReference type="GeneID" id="97490918"/>
<dbReference type="RefSeq" id="WP_014016215.1">
    <property type="nucleotide sequence ID" value="NZ_AP031433.1"/>
</dbReference>
<dbReference type="OrthoDB" id="48384at2"/>
<organism evidence="1 2">
    <name type="scientific">Megasphaera elsdenii</name>
    <dbReference type="NCBI Taxonomy" id="907"/>
    <lineage>
        <taxon>Bacteria</taxon>
        <taxon>Bacillati</taxon>
        <taxon>Bacillota</taxon>
        <taxon>Negativicutes</taxon>
        <taxon>Veillonellales</taxon>
        <taxon>Veillonellaceae</taxon>
        <taxon>Megasphaera</taxon>
    </lineage>
</organism>
<dbReference type="Proteomes" id="UP000238358">
    <property type="component" value="Chromosome"/>
</dbReference>
<evidence type="ECO:0000313" key="1">
    <source>
        <dbReference type="EMBL" id="AVO26359.1"/>
    </source>
</evidence>
<accession>A0A1M6TWE4</accession>
<name>A0A1M6TWE4_MEGEL</name>
<dbReference type="InterPro" id="IPR005361">
    <property type="entry name" value="UPF0158"/>
</dbReference>
<protein>
    <submittedName>
        <fullName evidence="1">Uncharacterized protein</fullName>
    </submittedName>
</protein>
<dbReference type="EMBL" id="CP027569">
    <property type="protein sequence ID" value="AVO26359.1"/>
    <property type="molecule type" value="Genomic_DNA"/>
</dbReference>
<dbReference type="AlphaFoldDB" id="A0A1M6TWE4"/>